<dbReference type="SMART" id="SM00331">
    <property type="entry name" value="PP2C_SIG"/>
    <property type="match status" value="1"/>
</dbReference>
<dbReference type="NCBIfam" id="NF033484">
    <property type="entry name" value="Stp1_PP2C_phos"/>
    <property type="match status" value="1"/>
</dbReference>
<dbReference type="PANTHER" id="PTHR47992">
    <property type="entry name" value="PROTEIN PHOSPHATASE"/>
    <property type="match status" value="1"/>
</dbReference>
<dbReference type="GO" id="GO:0004722">
    <property type="term" value="F:protein serine/threonine phosphatase activity"/>
    <property type="evidence" value="ECO:0007669"/>
    <property type="project" value="InterPro"/>
</dbReference>
<dbReference type="Gene3D" id="3.60.40.10">
    <property type="entry name" value="PPM-type phosphatase domain"/>
    <property type="match status" value="1"/>
</dbReference>
<evidence type="ECO:0000313" key="3">
    <source>
        <dbReference type="Proteomes" id="UP000184241"/>
    </source>
</evidence>
<dbReference type="Proteomes" id="UP000184241">
    <property type="component" value="Unassembled WGS sequence"/>
</dbReference>
<proteinExistence type="predicted"/>
<sequence length="238" mass="26566">MIGLISDVGKRRPVNEDYADYHETDEYKLFIVADGMGGHNAGEIASKLATEIILEYIKDNWDTFKEDCILENAIKASNKKVFSVSNKDEEFKGMGTTIAACLITESNLYVANVGDSACFMLEDHKLIKVTKDHSLVQELLDSGSITEEEASTHPRKNIITRAVGAYEEVMVDIFKLPKVMKNKYLLCSDGLLNEVTNDEIEDILNSYDNEESAKQLVTLANEREGRDNITVLVFGGEL</sequence>
<dbReference type="EMBL" id="FQXU01000003">
    <property type="protein sequence ID" value="SHH51536.1"/>
    <property type="molecule type" value="Genomic_DNA"/>
</dbReference>
<evidence type="ECO:0000259" key="1">
    <source>
        <dbReference type="PROSITE" id="PS51746"/>
    </source>
</evidence>
<dbReference type="InterPro" id="IPR015655">
    <property type="entry name" value="PP2C"/>
</dbReference>
<name>A0A1M5TLJ1_9CLOT</name>
<dbReference type="AlphaFoldDB" id="A0A1M5TLJ1"/>
<feature type="domain" description="PPM-type phosphatase" evidence="1">
    <location>
        <begin position="1"/>
        <end position="236"/>
    </location>
</feature>
<dbReference type="CDD" id="cd00143">
    <property type="entry name" value="PP2Cc"/>
    <property type="match status" value="1"/>
</dbReference>
<evidence type="ECO:0000313" key="2">
    <source>
        <dbReference type="EMBL" id="SHH51536.1"/>
    </source>
</evidence>
<dbReference type="SMART" id="SM00332">
    <property type="entry name" value="PP2Cc"/>
    <property type="match status" value="1"/>
</dbReference>
<dbReference type="SUPFAM" id="SSF81606">
    <property type="entry name" value="PP2C-like"/>
    <property type="match status" value="1"/>
</dbReference>
<dbReference type="RefSeq" id="WP_073015945.1">
    <property type="nucleotide sequence ID" value="NZ_FQXU01000003.1"/>
</dbReference>
<dbReference type="Pfam" id="PF13672">
    <property type="entry name" value="PP2C_2"/>
    <property type="match status" value="1"/>
</dbReference>
<accession>A0A1M5TLJ1</accession>
<gene>
    <name evidence="2" type="ORF">SAMN02745941_00250</name>
</gene>
<reference evidence="2 3" key="1">
    <citation type="submission" date="2016-11" db="EMBL/GenBank/DDBJ databases">
        <authorList>
            <person name="Jaros S."/>
            <person name="Januszkiewicz K."/>
            <person name="Wedrychowicz H."/>
        </authorList>
    </citation>
    <scope>NUCLEOTIDE SEQUENCE [LARGE SCALE GENOMIC DNA]</scope>
    <source>
        <strain evidence="2 3">DSM 6191</strain>
    </source>
</reference>
<dbReference type="InterPro" id="IPR001932">
    <property type="entry name" value="PPM-type_phosphatase-like_dom"/>
</dbReference>
<protein>
    <submittedName>
        <fullName evidence="2">Protein phosphatase</fullName>
    </submittedName>
</protein>
<dbReference type="PROSITE" id="PS51746">
    <property type="entry name" value="PPM_2"/>
    <property type="match status" value="1"/>
</dbReference>
<dbReference type="InterPro" id="IPR036457">
    <property type="entry name" value="PPM-type-like_dom_sf"/>
</dbReference>
<organism evidence="2 3">
    <name type="scientific">Clostridium intestinale DSM 6191</name>
    <dbReference type="NCBI Taxonomy" id="1121320"/>
    <lineage>
        <taxon>Bacteria</taxon>
        <taxon>Bacillati</taxon>
        <taxon>Bacillota</taxon>
        <taxon>Clostridia</taxon>
        <taxon>Eubacteriales</taxon>
        <taxon>Clostridiaceae</taxon>
        <taxon>Clostridium</taxon>
    </lineage>
</organism>